<evidence type="ECO:0000259" key="6">
    <source>
        <dbReference type="Pfam" id="PF24883"/>
    </source>
</evidence>
<dbReference type="SUPFAM" id="SSF52540">
    <property type="entry name" value="P-loop containing nucleoside triphosphate hydrolases"/>
    <property type="match status" value="1"/>
</dbReference>
<dbReference type="Pfam" id="PF22939">
    <property type="entry name" value="WHD_GPIID"/>
    <property type="match status" value="1"/>
</dbReference>
<gene>
    <name evidence="7" type="ORF">GOMPHAMPRED_006566</name>
</gene>
<dbReference type="InterPro" id="IPR002110">
    <property type="entry name" value="Ankyrin_rpt"/>
</dbReference>
<comment type="caution">
    <text evidence="7">The sequence shown here is derived from an EMBL/GenBank/DDBJ whole genome shotgun (WGS) entry which is preliminary data.</text>
</comment>
<feature type="domain" description="Nephrocystin 3-like N-terminal" evidence="6">
    <location>
        <begin position="372"/>
        <end position="527"/>
    </location>
</feature>
<organism evidence="7 8">
    <name type="scientific">Gomphillus americanus</name>
    <dbReference type="NCBI Taxonomy" id="1940652"/>
    <lineage>
        <taxon>Eukaryota</taxon>
        <taxon>Fungi</taxon>
        <taxon>Dikarya</taxon>
        <taxon>Ascomycota</taxon>
        <taxon>Pezizomycotina</taxon>
        <taxon>Lecanoromycetes</taxon>
        <taxon>OSLEUM clade</taxon>
        <taxon>Ostropomycetidae</taxon>
        <taxon>Ostropales</taxon>
        <taxon>Graphidaceae</taxon>
        <taxon>Gomphilloideae</taxon>
        <taxon>Gomphillus</taxon>
    </lineage>
</organism>
<feature type="repeat" description="ANK" evidence="2">
    <location>
        <begin position="1038"/>
        <end position="1066"/>
    </location>
</feature>
<reference evidence="7" key="1">
    <citation type="submission" date="2021-03" db="EMBL/GenBank/DDBJ databases">
        <authorList>
            <person name="Tagirdzhanova G."/>
        </authorList>
    </citation>
    <scope>NUCLEOTIDE SEQUENCE</scope>
</reference>
<accession>A0A8H3G0L2</accession>
<evidence type="ECO:0000256" key="1">
    <source>
        <dbReference type="ARBA" id="ARBA00022737"/>
    </source>
</evidence>
<dbReference type="EMBL" id="CAJPDQ010000044">
    <property type="protein sequence ID" value="CAF9932402.1"/>
    <property type="molecule type" value="Genomic_DNA"/>
</dbReference>
<dbReference type="InterPro" id="IPR054471">
    <property type="entry name" value="GPIID_WHD"/>
</dbReference>
<feature type="region of interest" description="Disordered" evidence="3">
    <location>
        <begin position="272"/>
        <end position="319"/>
    </location>
</feature>
<evidence type="ECO:0000256" key="3">
    <source>
        <dbReference type="SAM" id="MobiDB-lite"/>
    </source>
</evidence>
<feature type="domain" description="DUF7708" evidence="5">
    <location>
        <begin position="66"/>
        <end position="207"/>
    </location>
</feature>
<evidence type="ECO:0000259" key="4">
    <source>
        <dbReference type="Pfam" id="PF22939"/>
    </source>
</evidence>
<dbReference type="PANTHER" id="PTHR10039">
    <property type="entry name" value="AMELOGENIN"/>
    <property type="match status" value="1"/>
</dbReference>
<dbReference type="Pfam" id="PF24809">
    <property type="entry name" value="DUF7708"/>
    <property type="match status" value="1"/>
</dbReference>
<dbReference type="InterPro" id="IPR036770">
    <property type="entry name" value="Ankyrin_rpt-contain_sf"/>
</dbReference>
<keyword evidence="2" id="KW-0040">ANK repeat</keyword>
<dbReference type="Pfam" id="PF12796">
    <property type="entry name" value="Ank_2"/>
    <property type="match status" value="3"/>
</dbReference>
<evidence type="ECO:0000256" key="2">
    <source>
        <dbReference type="PROSITE-ProRule" id="PRU00023"/>
    </source>
</evidence>
<feature type="domain" description="GPI inositol-deacylase winged helix" evidence="4">
    <location>
        <begin position="640"/>
        <end position="726"/>
    </location>
</feature>
<dbReference type="Proteomes" id="UP000664169">
    <property type="component" value="Unassembled WGS sequence"/>
</dbReference>
<protein>
    <recommendedName>
        <fullName evidence="9">NACHT domain-containing protein</fullName>
    </recommendedName>
</protein>
<name>A0A8H3G0L2_9LECA</name>
<evidence type="ECO:0000313" key="7">
    <source>
        <dbReference type="EMBL" id="CAF9932402.1"/>
    </source>
</evidence>
<keyword evidence="1" id="KW-0677">Repeat</keyword>
<dbReference type="PROSITE" id="PS50088">
    <property type="entry name" value="ANK_REPEAT"/>
    <property type="match status" value="2"/>
</dbReference>
<feature type="repeat" description="ANK" evidence="2">
    <location>
        <begin position="1141"/>
        <end position="1173"/>
    </location>
</feature>
<dbReference type="InterPro" id="IPR056125">
    <property type="entry name" value="DUF7708"/>
</dbReference>
<sequence length="1433" mass="162578">MATAGKEKQPENAWTLAKQEILNDPTLSDYERTILIDCTIDKVIDEIKTLDQEHEGDSKSRKVMRFLEPVLSGLEKYGPAMDVLSQADPQGILTLTWGSIRLLLAVAKGFNKYFDDLVEFLRDIARPMARLEAYGVLVPQSQRLQITLRNIFVDFLRFMHRTRRMFVDKKNKEHRVFRRPGATVFRKNIWQDFGKEVAHQIAHITKLCDDAEREADLAVSQTTIENQTAFEANAAAGRLKAEGAYIRQDEASKIMIGNQILQANATVAESTLAHRERGEQEKERQAQGEARFHAGEEAERAQVERETQEAERSAAREERAAAVAERQRIAKEKEENKKSANAALLKEIVDWLNPVDAMELFRQLREERLQSTCDWILKNPTYDKWIGNTIQDDRPNMLWIHAIPGAGKTFTCTRIVEHLQEMNKSVAVFYCDTKDNRKRRTENILRSWTWQLLLHSPGKLRNVADLYRSGKQSSVTLFADAVKVFLDHGEERFLVLDALDECESPVRMQILKLLAEFKTSKILITSRTEKDILNAMTKSGPAVATIKIEANDNAQDIKYYLQEKIKEMDLEDKELDYRIAEELFDAAQGMFLYARLMIGELVEKDSLAEIEEALDDLPSDLDTIYGRILSKIDGFPREAKKENARLLLKWICAATEPLTLDQIRDITAFNLDSDEDLLNPRRRLRSAEEFIYECCGPLVEIGTYDSKIRISHASVKDYLVTRSRTGDATYFVDLDEAHHVLARSCLAYLSYTNIDVVDVGPDHDESLSRLGAHLKSLPMLQYATLHWWRHTLFCAYPMDQNLQRAFRKFAINHRHGVKWLQLFQYMRGDKTTAWHPGANQYVSVLPYLVDLAKAWKDVSNESTWLDELNNDEKFLRLYVLLTCYTMHYYPAITIAALFNYPDVIEDELARGINIETANWRGETAIMLGARGNSVQSVATLIEHGANPSNIGDHTESALHRAISWYGLVDPEPVGNIRYDTVPLLLNAGADIHMRNYAGNTVTHYVVDAIAYELPSTVELLGWVLDAGGKDDLEAKNNRNQTPLVLAASHGHKGCVQALLDAGANPDGGMEPGTKYYHTPLLGAAKMEDPTLGLILIDAGARIDVPEDTDYHTPLIEAAIRGSRLVEALLHAGADPNVSDRNGASPLHHAAIEGSVKIIPLLLKHGAELNAKDINDKTPLDLAVEHSKAASVKLLTEAGAIRATAHTSQSISEETVAITYPQSERDTMAMYSLLRQRTKSLVHHTHLVQILDMAEYWTKTTIERDDYTIVQQDDAEGNNGFLPYIISLPLTGANQHPVQKLVISTRSHDQGWSSTPQHRKSYDYSCTGFLLRIRRTRQSAREWQTQLEREGKSEKEIRETMALEEHQIQTNRHGWSEEKLHINMWSRHGTHRGLIKSLQKGDFLEIVPWALYKGWENHVLAVKLEIYTACFTLE</sequence>
<dbReference type="Pfam" id="PF24883">
    <property type="entry name" value="NPHP3_N"/>
    <property type="match status" value="1"/>
</dbReference>
<dbReference type="Gene3D" id="3.40.50.300">
    <property type="entry name" value="P-loop containing nucleotide triphosphate hydrolases"/>
    <property type="match status" value="1"/>
</dbReference>
<dbReference type="Gene3D" id="1.25.40.20">
    <property type="entry name" value="Ankyrin repeat-containing domain"/>
    <property type="match status" value="2"/>
</dbReference>
<dbReference type="InterPro" id="IPR027417">
    <property type="entry name" value="P-loop_NTPase"/>
</dbReference>
<evidence type="ECO:0008006" key="9">
    <source>
        <dbReference type="Google" id="ProtNLM"/>
    </source>
</evidence>
<dbReference type="OrthoDB" id="66095at2759"/>
<dbReference type="SUPFAM" id="SSF48403">
    <property type="entry name" value="Ankyrin repeat"/>
    <property type="match status" value="1"/>
</dbReference>
<evidence type="ECO:0000259" key="5">
    <source>
        <dbReference type="Pfam" id="PF24809"/>
    </source>
</evidence>
<dbReference type="PANTHER" id="PTHR10039:SF14">
    <property type="entry name" value="NACHT DOMAIN-CONTAINING PROTEIN"/>
    <property type="match status" value="1"/>
</dbReference>
<proteinExistence type="predicted"/>
<dbReference type="SMART" id="SM00248">
    <property type="entry name" value="ANK"/>
    <property type="match status" value="8"/>
</dbReference>
<dbReference type="InterPro" id="IPR056884">
    <property type="entry name" value="NPHP3-like_N"/>
</dbReference>
<dbReference type="PROSITE" id="PS50297">
    <property type="entry name" value="ANK_REP_REGION"/>
    <property type="match status" value="2"/>
</dbReference>
<keyword evidence="8" id="KW-1185">Reference proteome</keyword>
<evidence type="ECO:0000313" key="8">
    <source>
        <dbReference type="Proteomes" id="UP000664169"/>
    </source>
</evidence>